<accession>A0ABV2Q9C9</accession>
<protein>
    <submittedName>
        <fullName evidence="2">Uncharacterized small protein (DUF1192 family)</fullName>
    </submittedName>
</protein>
<dbReference type="Pfam" id="PF08895">
    <property type="entry name" value="DUF1840"/>
    <property type="match status" value="1"/>
</dbReference>
<organism evidence="2 3">
    <name type="scientific">Ottowia thiooxydans</name>
    <dbReference type="NCBI Taxonomy" id="219182"/>
    <lineage>
        <taxon>Bacteria</taxon>
        <taxon>Pseudomonadati</taxon>
        <taxon>Pseudomonadota</taxon>
        <taxon>Betaproteobacteria</taxon>
        <taxon>Burkholderiales</taxon>
        <taxon>Comamonadaceae</taxon>
        <taxon>Ottowia</taxon>
    </lineage>
</organism>
<comment type="caution">
    <text evidence="2">The sequence shown here is derived from an EMBL/GenBank/DDBJ whole genome shotgun (WGS) entry which is preliminary data.</text>
</comment>
<evidence type="ECO:0000313" key="3">
    <source>
        <dbReference type="Proteomes" id="UP001549320"/>
    </source>
</evidence>
<gene>
    <name evidence="2" type="ORF">ABIE13_002726</name>
</gene>
<reference evidence="2 3" key="1">
    <citation type="submission" date="2024-06" db="EMBL/GenBank/DDBJ databases">
        <title>Sorghum-associated microbial communities from plants grown in Nebraska, USA.</title>
        <authorList>
            <person name="Schachtman D."/>
        </authorList>
    </citation>
    <scope>NUCLEOTIDE SEQUENCE [LARGE SCALE GENOMIC DNA]</scope>
    <source>
        <strain evidence="2 3">2709</strain>
    </source>
</reference>
<dbReference type="EMBL" id="JBEPSH010000005">
    <property type="protein sequence ID" value="MET4577615.1"/>
    <property type="molecule type" value="Genomic_DNA"/>
</dbReference>
<feature type="compositionally biased region" description="Basic and acidic residues" evidence="1">
    <location>
        <begin position="65"/>
        <end position="76"/>
    </location>
</feature>
<evidence type="ECO:0000256" key="1">
    <source>
        <dbReference type="SAM" id="MobiDB-lite"/>
    </source>
</evidence>
<dbReference type="Proteomes" id="UP001549320">
    <property type="component" value="Unassembled WGS sequence"/>
</dbReference>
<sequence>MLYKFKSQAAAEVIMLRDTGDELLKIIGKTPGATGIITVAQIPAAIAALQAEVKRREALPAPQPEDEKKDHAKAGDEPIALGRRVVPFIDLLRESAEAGKDVVWGV</sequence>
<proteinExistence type="predicted"/>
<dbReference type="RefSeq" id="WP_354444152.1">
    <property type="nucleotide sequence ID" value="NZ_JBEPSH010000005.1"/>
</dbReference>
<name>A0ABV2Q9C9_9BURK</name>
<feature type="region of interest" description="Disordered" evidence="1">
    <location>
        <begin position="57"/>
        <end position="78"/>
    </location>
</feature>
<evidence type="ECO:0000313" key="2">
    <source>
        <dbReference type="EMBL" id="MET4577615.1"/>
    </source>
</evidence>
<keyword evidence="3" id="KW-1185">Reference proteome</keyword>
<dbReference type="InterPro" id="IPR014991">
    <property type="entry name" value="DUF1840"/>
</dbReference>